<dbReference type="CDD" id="cd00038">
    <property type="entry name" value="CAP_ED"/>
    <property type="match status" value="1"/>
</dbReference>
<feature type="domain" description="Cyclic nucleotide-binding" evidence="4">
    <location>
        <begin position="1"/>
        <end position="47"/>
    </location>
</feature>
<keyword evidence="3" id="KW-0597">Phosphoprotein</keyword>
<organism evidence="6 7">
    <name type="scientific">Alloacidobacterium dinghuense</name>
    <dbReference type="NCBI Taxonomy" id="2763107"/>
    <lineage>
        <taxon>Bacteria</taxon>
        <taxon>Pseudomonadati</taxon>
        <taxon>Acidobacteriota</taxon>
        <taxon>Terriglobia</taxon>
        <taxon>Terriglobales</taxon>
        <taxon>Acidobacteriaceae</taxon>
        <taxon>Alloacidobacterium</taxon>
    </lineage>
</organism>
<dbReference type="Gene3D" id="2.60.120.10">
    <property type="entry name" value="Jelly Rolls"/>
    <property type="match status" value="1"/>
</dbReference>
<dbReference type="Pfam" id="PF02518">
    <property type="entry name" value="HATPase_c"/>
    <property type="match status" value="1"/>
</dbReference>
<dbReference type="Gene3D" id="1.10.287.130">
    <property type="match status" value="1"/>
</dbReference>
<dbReference type="PROSITE" id="PS50109">
    <property type="entry name" value="HIS_KIN"/>
    <property type="match status" value="1"/>
</dbReference>
<dbReference type="KEGG" id="adin:H7849_00830"/>
<dbReference type="InterPro" id="IPR018490">
    <property type="entry name" value="cNMP-bd_dom_sf"/>
</dbReference>
<sequence length="447" mass="50075">MEEFEYEWLATHGIERFVEPGETIFREGDPANEMTIMLKGEVHVRREHGGPAAFWIGRSGQITGLMPYSRMKTYGGHGYAVAKTWGLRYPKSIFPEMIAALPSMTQRCVSVLLDRVREITRMEQQTEKLNALGKLAGNLAHELNNPASAAQRAASGLLDELHVYGHEKFRLGGLCLSESHLLVVRKWQDAVHAHAKEVRGKTEDIATREDQLSTWLRDHKVEDSWRIAPELAEAGVTPDALECLTGFLDADAITVVLTQLASSLRARGMAEAMLDSTNRIFDLIRAVKDYSYMDQAPIQEIDIPTGLENTLTMLQSRLQHVEIERRYAPDLPHISAYASELNQVWMALLENALDAIADRGKITLSVHVSGDMLLIEVWDDGPGIPPELQDRIFEPFFTTKAPGLGLGLGLDSVQRTIRKHRGYVRVQSEPGATCFQIRLPIEQLQAY</sequence>
<dbReference type="CDD" id="cd00082">
    <property type="entry name" value="HisKA"/>
    <property type="match status" value="1"/>
</dbReference>
<comment type="catalytic activity">
    <reaction evidence="1">
        <text>ATP + protein L-histidine = ADP + protein N-phospho-L-histidine.</text>
        <dbReference type="EC" id="2.7.13.3"/>
    </reaction>
</comment>
<dbReference type="SMART" id="SM00387">
    <property type="entry name" value="HATPase_c"/>
    <property type="match status" value="1"/>
</dbReference>
<dbReference type="InterPro" id="IPR004358">
    <property type="entry name" value="Sig_transdc_His_kin-like_C"/>
</dbReference>
<keyword evidence="7" id="KW-1185">Reference proteome</keyword>
<evidence type="ECO:0000313" key="6">
    <source>
        <dbReference type="EMBL" id="QNI34713.1"/>
    </source>
</evidence>
<dbReference type="SUPFAM" id="SSF55874">
    <property type="entry name" value="ATPase domain of HSP90 chaperone/DNA topoisomerase II/histidine kinase"/>
    <property type="match status" value="1"/>
</dbReference>
<feature type="domain" description="Histidine kinase" evidence="5">
    <location>
        <begin position="269"/>
        <end position="443"/>
    </location>
</feature>
<dbReference type="InterPro" id="IPR000595">
    <property type="entry name" value="cNMP-bd_dom"/>
</dbReference>
<evidence type="ECO:0000256" key="1">
    <source>
        <dbReference type="ARBA" id="ARBA00000085"/>
    </source>
</evidence>
<evidence type="ECO:0000313" key="7">
    <source>
        <dbReference type="Proteomes" id="UP000515312"/>
    </source>
</evidence>
<name>A0A7G8BQ93_9BACT</name>
<dbReference type="PANTHER" id="PTHR43065:SF48">
    <property type="entry name" value="HISTIDINE KINASE"/>
    <property type="match status" value="1"/>
</dbReference>
<protein>
    <recommendedName>
        <fullName evidence="2">histidine kinase</fullName>
        <ecNumber evidence="2">2.7.13.3</ecNumber>
    </recommendedName>
</protein>
<dbReference type="InterPro" id="IPR014710">
    <property type="entry name" value="RmlC-like_jellyroll"/>
</dbReference>
<dbReference type="InterPro" id="IPR003594">
    <property type="entry name" value="HATPase_dom"/>
</dbReference>
<reference evidence="6 7" key="1">
    <citation type="submission" date="2020-08" db="EMBL/GenBank/DDBJ databases">
        <title>Edaphobacter telluris sp. nov. and Acidobacterium dinghuensis sp. nov., two acidobacteria isolated from forest soil.</title>
        <authorList>
            <person name="Fu J."/>
            <person name="Qiu L."/>
        </authorList>
    </citation>
    <scope>NUCLEOTIDE SEQUENCE [LARGE SCALE GENOMIC DNA]</scope>
    <source>
        <strain evidence="6">4Y35</strain>
    </source>
</reference>
<dbReference type="AlphaFoldDB" id="A0A7G8BQ93"/>
<dbReference type="InterPro" id="IPR005467">
    <property type="entry name" value="His_kinase_dom"/>
</dbReference>
<dbReference type="Proteomes" id="UP000515312">
    <property type="component" value="Chromosome"/>
</dbReference>
<dbReference type="GO" id="GO:0000155">
    <property type="term" value="F:phosphorelay sensor kinase activity"/>
    <property type="evidence" value="ECO:0007669"/>
    <property type="project" value="InterPro"/>
</dbReference>
<proteinExistence type="predicted"/>
<dbReference type="SUPFAM" id="SSF51206">
    <property type="entry name" value="cAMP-binding domain-like"/>
    <property type="match status" value="1"/>
</dbReference>
<dbReference type="Gene3D" id="3.30.565.10">
    <property type="entry name" value="Histidine kinase-like ATPase, C-terminal domain"/>
    <property type="match status" value="1"/>
</dbReference>
<accession>A0A7G8BQ93</accession>
<dbReference type="InterPro" id="IPR003661">
    <property type="entry name" value="HisK_dim/P_dom"/>
</dbReference>
<evidence type="ECO:0000259" key="5">
    <source>
        <dbReference type="PROSITE" id="PS50109"/>
    </source>
</evidence>
<dbReference type="InterPro" id="IPR036890">
    <property type="entry name" value="HATPase_C_sf"/>
</dbReference>
<dbReference type="EC" id="2.7.13.3" evidence="2"/>
<dbReference type="PRINTS" id="PR00344">
    <property type="entry name" value="BCTRLSENSOR"/>
</dbReference>
<evidence type="ECO:0000256" key="3">
    <source>
        <dbReference type="ARBA" id="ARBA00022553"/>
    </source>
</evidence>
<dbReference type="Pfam" id="PF00027">
    <property type="entry name" value="cNMP_binding"/>
    <property type="match status" value="1"/>
</dbReference>
<gene>
    <name evidence="6" type="ORF">H7849_00830</name>
</gene>
<dbReference type="PROSITE" id="PS50042">
    <property type="entry name" value="CNMP_BINDING_3"/>
    <property type="match status" value="1"/>
</dbReference>
<evidence type="ECO:0000259" key="4">
    <source>
        <dbReference type="PROSITE" id="PS50042"/>
    </source>
</evidence>
<dbReference type="PANTHER" id="PTHR43065">
    <property type="entry name" value="SENSOR HISTIDINE KINASE"/>
    <property type="match status" value="1"/>
</dbReference>
<evidence type="ECO:0000256" key="2">
    <source>
        <dbReference type="ARBA" id="ARBA00012438"/>
    </source>
</evidence>
<dbReference type="EMBL" id="CP060394">
    <property type="protein sequence ID" value="QNI34713.1"/>
    <property type="molecule type" value="Genomic_DNA"/>
</dbReference>